<dbReference type="GO" id="GO:0050660">
    <property type="term" value="F:flavin adenine dinucleotide binding"/>
    <property type="evidence" value="ECO:0007669"/>
    <property type="project" value="InterPro"/>
</dbReference>
<evidence type="ECO:0000256" key="1">
    <source>
        <dbReference type="ARBA" id="ARBA00009183"/>
    </source>
</evidence>
<dbReference type="OrthoDB" id="2915840at2759"/>
<comment type="caution">
    <text evidence="5">The sequence shown here is derived from an EMBL/GenBank/DDBJ whole genome shotgun (WGS) entry which is preliminary data.</text>
</comment>
<dbReference type="Pfam" id="PF00743">
    <property type="entry name" value="FMO-like"/>
    <property type="match status" value="1"/>
</dbReference>
<reference evidence="5" key="1">
    <citation type="journal article" date="2020" name="Front. Microbiol.">
        <title>Gene regulatory networks of Penicillium echinulatum 2HH and Penicillium oxalicum 114-2 inferred by a computational biology approach.</title>
        <authorList>
            <person name="Lenz A.R."/>
            <person name="Galan-Vasquez E."/>
            <person name="Balbinot E."/>
            <person name="De Abreu F.P."/>
            <person name="De Oliveira N.S."/>
            <person name="Da Rosa L.O."/>
            <person name="De Avila E Silva S."/>
            <person name="Camassola M."/>
            <person name="Dillon A.J.P."/>
            <person name="Perez-Rueda E."/>
        </authorList>
    </citation>
    <scope>NUCLEOTIDE SEQUENCE</scope>
    <source>
        <strain evidence="5">S1M29</strain>
    </source>
</reference>
<dbReference type="PANTHER" id="PTHR23023">
    <property type="entry name" value="DIMETHYLANILINE MONOOXYGENASE"/>
    <property type="match status" value="1"/>
</dbReference>
<organism evidence="5 6">
    <name type="scientific">Penicillium ucsense</name>
    <dbReference type="NCBI Taxonomy" id="2839758"/>
    <lineage>
        <taxon>Eukaryota</taxon>
        <taxon>Fungi</taxon>
        <taxon>Dikarya</taxon>
        <taxon>Ascomycota</taxon>
        <taxon>Pezizomycotina</taxon>
        <taxon>Eurotiomycetes</taxon>
        <taxon>Eurotiomycetidae</taxon>
        <taxon>Eurotiales</taxon>
        <taxon>Aspergillaceae</taxon>
        <taxon>Penicillium</taxon>
    </lineage>
</organism>
<dbReference type="Gene3D" id="3.50.50.60">
    <property type="entry name" value="FAD/NAD(P)-binding domain"/>
    <property type="match status" value="1"/>
</dbReference>
<evidence type="ECO:0000313" key="5">
    <source>
        <dbReference type="EMBL" id="KAF7715047.1"/>
    </source>
</evidence>
<name>A0A8J8W0I3_9EURO</name>
<dbReference type="InterPro" id="IPR020946">
    <property type="entry name" value="Flavin_mOase-like"/>
</dbReference>
<dbReference type="GO" id="GO:0004499">
    <property type="term" value="F:N,N-dimethylaniline monooxygenase activity"/>
    <property type="evidence" value="ECO:0007669"/>
    <property type="project" value="InterPro"/>
</dbReference>
<dbReference type="SUPFAM" id="SSF51905">
    <property type="entry name" value="FAD/NAD(P)-binding domain"/>
    <property type="match status" value="1"/>
</dbReference>
<accession>A0A8J8W0I3</accession>
<dbReference type="GO" id="GO:0050661">
    <property type="term" value="F:NADP binding"/>
    <property type="evidence" value="ECO:0007669"/>
    <property type="project" value="InterPro"/>
</dbReference>
<gene>
    <name evidence="5" type="ORF">PECM_007406</name>
</gene>
<evidence type="ECO:0000256" key="3">
    <source>
        <dbReference type="ARBA" id="ARBA00022827"/>
    </source>
</evidence>
<dbReference type="AlphaFoldDB" id="A0A8J8W0I3"/>
<dbReference type="EMBL" id="WIWV01000068">
    <property type="protein sequence ID" value="KAF7715047.1"/>
    <property type="molecule type" value="Genomic_DNA"/>
</dbReference>
<keyword evidence="3" id="KW-0274">FAD</keyword>
<protein>
    <recommendedName>
        <fullName evidence="7">L-ornithine N(5)-oxygenase</fullName>
    </recommendedName>
</protein>
<dbReference type="InterPro" id="IPR036188">
    <property type="entry name" value="FAD/NAD-bd_sf"/>
</dbReference>
<proteinExistence type="inferred from homology"/>
<evidence type="ECO:0000256" key="2">
    <source>
        <dbReference type="ARBA" id="ARBA00022630"/>
    </source>
</evidence>
<keyword evidence="4" id="KW-0560">Oxidoreductase</keyword>
<dbReference type="Proteomes" id="UP000631181">
    <property type="component" value="Unassembled WGS sequence"/>
</dbReference>
<evidence type="ECO:0000313" key="6">
    <source>
        <dbReference type="Proteomes" id="UP000631181"/>
    </source>
</evidence>
<evidence type="ECO:0008006" key="7">
    <source>
        <dbReference type="Google" id="ProtNLM"/>
    </source>
</evidence>
<dbReference type="InterPro" id="IPR050346">
    <property type="entry name" value="FMO-like"/>
</dbReference>
<sequence>MDRVVIVGAGLYGLIMAKTYLQVSGAYDSRVTIPDDRTDPTDSIPSKLPPCFTGMRHQIEPCAGTSLLVLDSASDIGGTWAEERLYPNLLSQNSYGMYEFSDLPLAQVTPADSSGVGQQFIAGWKINCYLHVWTEKWHLKKHIRLGWRVECVRRLASKEWELEVEIHNESAPTRKVKVVCDKLILATGLTSMPNSPAVSMPGIPASKSVMHAKDVGTWARNNLGYHPLPRDDLSHHQVVPKGHEEPLCKSVAIYGGAKSAFDLVHFFATLHQTDTSLHLKKAPSEAVKVHWIIREDRTGPAWMTPPTSTSPFGEAVPSDKGASIRLVHYLDPCCGEEPKRLAVTCKKGGLLPTLSLKGSWLARFFHGNPLGRWWIRRFWYSVDQNLQSFAGYQTDSKMQLLRPSNSVISCVSPIGIANQPDFWDTIRAPNVSVYRSSIEKIEILTGNTSKDPTEALQISLANQQVLPAVDLLVHATGYKPIVPIAFEPPSLRLQLGLSALLTAERQVSNTEKEHEPWVVHISEEDVVEKYNQKWKQIDSNTRDLAKKQHHAMGCHAAEREPPSWSTQSQLLPYRLFRRMVSAELVHEGDRSFAAMGVLYTSTVAVVAEVQALWVTAFLTGGFDSDGASRDGKPRMDTNFQFDHLSQSDMESTISEDVVVGSMTGTGLEVDAVHYNDMLMRDLGLNPYRLGGGMWRELVGSYEPSVYAGIVDEWRAKQNDV</sequence>
<comment type="similarity">
    <text evidence="1">Belongs to the FMO family.</text>
</comment>
<keyword evidence="6" id="KW-1185">Reference proteome</keyword>
<evidence type="ECO:0000256" key="4">
    <source>
        <dbReference type="ARBA" id="ARBA00023002"/>
    </source>
</evidence>
<keyword evidence="2" id="KW-0285">Flavoprotein</keyword>